<evidence type="ECO:0000313" key="10">
    <source>
        <dbReference type="EMBL" id="MCQ6959202.1"/>
    </source>
</evidence>
<dbReference type="Gene3D" id="3.30.565.10">
    <property type="entry name" value="Histidine kinase-like ATPase, C-terminal domain"/>
    <property type="match status" value="1"/>
</dbReference>
<protein>
    <recommendedName>
        <fullName evidence="2">histidine kinase</fullName>
        <ecNumber evidence="2">2.7.13.3</ecNumber>
    </recommendedName>
</protein>
<feature type="domain" description="PAS" evidence="8">
    <location>
        <begin position="131"/>
        <end position="200"/>
    </location>
</feature>
<dbReference type="InterPro" id="IPR003594">
    <property type="entry name" value="HATPase_dom"/>
</dbReference>
<reference evidence="10 11" key="1">
    <citation type="submission" date="2022-07" db="EMBL/GenBank/DDBJ databases">
        <title>Mucilaginibacter sp. JC4.</title>
        <authorList>
            <person name="Le V."/>
            <person name="Ko S.-R."/>
            <person name="Ahn C.-Y."/>
            <person name="Oh H.-M."/>
        </authorList>
    </citation>
    <scope>NUCLEOTIDE SEQUENCE [LARGE SCALE GENOMIC DNA]</scope>
    <source>
        <strain evidence="10 11">JC4</strain>
    </source>
</reference>
<evidence type="ECO:0000256" key="1">
    <source>
        <dbReference type="ARBA" id="ARBA00000085"/>
    </source>
</evidence>
<dbReference type="Pfam" id="PF02518">
    <property type="entry name" value="HATPase_c"/>
    <property type="match status" value="1"/>
</dbReference>
<dbReference type="Pfam" id="PF00512">
    <property type="entry name" value="HisKA"/>
    <property type="match status" value="1"/>
</dbReference>
<feature type="domain" description="PAC" evidence="9">
    <location>
        <begin position="82"/>
        <end position="134"/>
    </location>
</feature>
<dbReference type="SUPFAM" id="SSF55874">
    <property type="entry name" value="ATPase domain of HSP90 chaperone/DNA topoisomerase II/histidine kinase"/>
    <property type="match status" value="1"/>
</dbReference>
<dbReference type="SUPFAM" id="SSF47384">
    <property type="entry name" value="Homodimeric domain of signal transducing histidine kinase"/>
    <property type="match status" value="1"/>
</dbReference>
<dbReference type="Gene3D" id="3.30.450.20">
    <property type="entry name" value="PAS domain"/>
    <property type="match status" value="2"/>
</dbReference>
<dbReference type="Proteomes" id="UP001204376">
    <property type="component" value="Unassembled WGS sequence"/>
</dbReference>
<dbReference type="PANTHER" id="PTHR43711">
    <property type="entry name" value="TWO-COMPONENT HISTIDINE KINASE"/>
    <property type="match status" value="1"/>
</dbReference>
<evidence type="ECO:0000256" key="3">
    <source>
        <dbReference type="ARBA" id="ARBA00022553"/>
    </source>
</evidence>
<keyword evidence="11" id="KW-1185">Reference proteome</keyword>
<proteinExistence type="predicted"/>
<dbReference type="GO" id="GO:0016301">
    <property type="term" value="F:kinase activity"/>
    <property type="evidence" value="ECO:0007669"/>
    <property type="project" value="UniProtKB-KW"/>
</dbReference>
<organism evidence="10 11">
    <name type="scientific">Mucilaginibacter aquariorum</name>
    <dbReference type="NCBI Taxonomy" id="2967225"/>
    <lineage>
        <taxon>Bacteria</taxon>
        <taxon>Pseudomonadati</taxon>
        <taxon>Bacteroidota</taxon>
        <taxon>Sphingobacteriia</taxon>
        <taxon>Sphingobacteriales</taxon>
        <taxon>Sphingobacteriaceae</taxon>
        <taxon>Mucilaginibacter</taxon>
    </lineage>
</organism>
<dbReference type="InterPro" id="IPR004358">
    <property type="entry name" value="Sig_transdc_His_kin-like_C"/>
</dbReference>
<accession>A0ABT1T3R8</accession>
<dbReference type="SMART" id="SM00388">
    <property type="entry name" value="HisKA"/>
    <property type="match status" value="1"/>
</dbReference>
<evidence type="ECO:0000256" key="5">
    <source>
        <dbReference type="ARBA" id="ARBA00022777"/>
    </source>
</evidence>
<evidence type="ECO:0000256" key="6">
    <source>
        <dbReference type="ARBA" id="ARBA00023012"/>
    </source>
</evidence>
<evidence type="ECO:0000313" key="11">
    <source>
        <dbReference type="Proteomes" id="UP001204376"/>
    </source>
</evidence>
<dbReference type="InterPro" id="IPR013656">
    <property type="entry name" value="PAS_4"/>
</dbReference>
<evidence type="ECO:0000259" key="7">
    <source>
        <dbReference type="PROSITE" id="PS50109"/>
    </source>
</evidence>
<dbReference type="InterPro" id="IPR000014">
    <property type="entry name" value="PAS"/>
</dbReference>
<sequence length="510" mass="56517">MGVQRISLIDYSELLPVAVYICDRNDELVEYNSAAASLFDVIPSTGSKDWYPSLEKFDREGRRINAGYRPVTQGIKHHAEGVRQEIRFLLPNGGDRHILVTSVAIRDETGAYDGAIHTLSDITAQRSSEREQALLAAIIESSDDAIVAKDLDGRITSWNRGAERMFGYKATEAIGRHISLIIPLERLAEEKRIIKAISEGKKVEHFETVRLTKTGQAIPISLTISPVRDARGRIIGASKIARDITRQKLAEEQILSYTTHLEEMVARRTGELDQALQKEKELGKLKSRFVSMASHEFRTPLSTIKLSASLIEKYASPYQNPHIEKHLVKINNAVNDLTAVLGDFLSLEKLESGKVSAVLAEFDLAEFCREAVAEMQLLAKRGQRLVYCHTGTTELVRLDQQLLKHCLHNLLSNAIKYSEEGTLIRMDTMLNPGECRLSVADQGIGIPEADQPQLFSAFFRAANTGTIQGTGLGLNIVARYVALMDGSVGFESRPGQGTTFTLRFSLPQSG</sequence>
<dbReference type="PROSITE" id="PS50109">
    <property type="entry name" value="HIS_KIN"/>
    <property type="match status" value="1"/>
</dbReference>
<dbReference type="InterPro" id="IPR050736">
    <property type="entry name" value="Sensor_HK_Regulatory"/>
</dbReference>
<dbReference type="PRINTS" id="PR00344">
    <property type="entry name" value="BCTRLSENSOR"/>
</dbReference>
<gene>
    <name evidence="10" type="ORF">NPE20_14590</name>
</gene>
<dbReference type="Pfam" id="PF00989">
    <property type="entry name" value="PAS"/>
    <property type="match status" value="1"/>
</dbReference>
<dbReference type="CDD" id="cd00082">
    <property type="entry name" value="HisKA"/>
    <property type="match status" value="1"/>
</dbReference>
<dbReference type="InterPro" id="IPR001610">
    <property type="entry name" value="PAC"/>
</dbReference>
<dbReference type="RefSeq" id="WP_256539389.1">
    <property type="nucleotide sequence ID" value="NZ_JANHOH010000002.1"/>
</dbReference>
<dbReference type="SMART" id="SM00086">
    <property type="entry name" value="PAC"/>
    <property type="match status" value="2"/>
</dbReference>
<dbReference type="CDD" id="cd00130">
    <property type="entry name" value="PAS"/>
    <property type="match status" value="2"/>
</dbReference>
<evidence type="ECO:0000256" key="2">
    <source>
        <dbReference type="ARBA" id="ARBA00012438"/>
    </source>
</evidence>
<dbReference type="PROSITE" id="PS50113">
    <property type="entry name" value="PAC"/>
    <property type="match status" value="2"/>
</dbReference>
<dbReference type="InterPro" id="IPR036890">
    <property type="entry name" value="HATPase_C_sf"/>
</dbReference>
<keyword evidence="5 10" id="KW-0418">Kinase</keyword>
<dbReference type="PANTHER" id="PTHR43711:SF26">
    <property type="entry name" value="SENSOR HISTIDINE KINASE RCSC"/>
    <property type="match status" value="1"/>
</dbReference>
<dbReference type="SUPFAM" id="SSF55785">
    <property type="entry name" value="PYP-like sensor domain (PAS domain)"/>
    <property type="match status" value="2"/>
</dbReference>
<keyword evidence="3" id="KW-0597">Phosphoprotein</keyword>
<keyword evidence="6" id="KW-0902">Two-component regulatory system</keyword>
<dbReference type="EMBL" id="JANHOH010000002">
    <property type="protein sequence ID" value="MCQ6959202.1"/>
    <property type="molecule type" value="Genomic_DNA"/>
</dbReference>
<feature type="domain" description="Histidine kinase" evidence="7">
    <location>
        <begin position="292"/>
        <end position="508"/>
    </location>
</feature>
<dbReference type="InterPro" id="IPR000700">
    <property type="entry name" value="PAS-assoc_C"/>
</dbReference>
<dbReference type="Gene3D" id="1.10.287.130">
    <property type="match status" value="1"/>
</dbReference>
<dbReference type="InterPro" id="IPR036097">
    <property type="entry name" value="HisK_dim/P_sf"/>
</dbReference>
<comment type="caution">
    <text evidence="10">The sequence shown here is derived from an EMBL/GenBank/DDBJ whole genome shotgun (WGS) entry which is preliminary data.</text>
</comment>
<dbReference type="InterPro" id="IPR003661">
    <property type="entry name" value="HisK_dim/P_dom"/>
</dbReference>
<dbReference type="PROSITE" id="PS50112">
    <property type="entry name" value="PAS"/>
    <property type="match status" value="1"/>
</dbReference>
<keyword evidence="4" id="KW-0808">Transferase</keyword>
<dbReference type="InterPro" id="IPR005467">
    <property type="entry name" value="His_kinase_dom"/>
</dbReference>
<evidence type="ECO:0000259" key="9">
    <source>
        <dbReference type="PROSITE" id="PS50113"/>
    </source>
</evidence>
<dbReference type="InterPro" id="IPR035965">
    <property type="entry name" value="PAS-like_dom_sf"/>
</dbReference>
<comment type="catalytic activity">
    <reaction evidence="1">
        <text>ATP + protein L-histidine = ADP + protein N-phospho-L-histidine.</text>
        <dbReference type="EC" id="2.7.13.3"/>
    </reaction>
</comment>
<dbReference type="CDD" id="cd00075">
    <property type="entry name" value="HATPase"/>
    <property type="match status" value="1"/>
</dbReference>
<feature type="domain" description="PAC" evidence="9">
    <location>
        <begin position="204"/>
        <end position="256"/>
    </location>
</feature>
<dbReference type="SMART" id="SM00387">
    <property type="entry name" value="HATPase_c"/>
    <property type="match status" value="1"/>
</dbReference>
<name>A0ABT1T3R8_9SPHI</name>
<dbReference type="EC" id="2.7.13.3" evidence="2"/>
<dbReference type="Pfam" id="PF08448">
    <property type="entry name" value="PAS_4"/>
    <property type="match status" value="1"/>
</dbReference>
<dbReference type="SMART" id="SM00091">
    <property type="entry name" value="PAS"/>
    <property type="match status" value="2"/>
</dbReference>
<evidence type="ECO:0000256" key="4">
    <source>
        <dbReference type="ARBA" id="ARBA00022679"/>
    </source>
</evidence>
<evidence type="ECO:0000259" key="8">
    <source>
        <dbReference type="PROSITE" id="PS50112"/>
    </source>
</evidence>
<dbReference type="NCBIfam" id="TIGR00229">
    <property type="entry name" value="sensory_box"/>
    <property type="match status" value="1"/>
</dbReference>
<dbReference type="InterPro" id="IPR013767">
    <property type="entry name" value="PAS_fold"/>
</dbReference>